<organism evidence="3 4">
    <name type="scientific">Tamaricihabitans halophyticus</name>
    <dbReference type="NCBI Taxonomy" id="1262583"/>
    <lineage>
        <taxon>Bacteria</taxon>
        <taxon>Bacillati</taxon>
        <taxon>Actinomycetota</taxon>
        <taxon>Actinomycetes</taxon>
        <taxon>Pseudonocardiales</taxon>
        <taxon>Pseudonocardiaceae</taxon>
        <taxon>Tamaricihabitans</taxon>
    </lineage>
</organism>
<keyword evidence="2" id="KW-0812">Transmembrane</keyword>
<comment type="caution">
    <text evidence="3">The sequence shown here is derived from an EMBL/GenBank/DDBJ whole genome shotgun (WGS) entry which is preliminary data.</text>
</comment>
<reference evidence="3 4" key="1">
    <citation type="submission" date="2019-03" db="EMBL/GenBank/DDBJ databases">
        <title>Genomic Encyclopedia of Type Strains, Phase IV (KMG-IV): sequencing the most valuable type-strain genomes for metagenomic binning, comparative biology and taxonomic classification.</title>
        <authorList>
            <person name="Goeker M."/>
        </authorList>
    </citation>
    <scope>NUCLEOTIDE SEQUENCE [LARGE SCALE GENOMIC DNA]</scope>
    <source>
        <strain evidence="3 4">DSM 45765</strain>
    </source>
</reference>
<keyword evidence="2" id="KW-1133">Transmembrane helix</keyword>
<accession>A0A4R2QY91</accession>
<feature type="compositionally biased region" description="Basic and acidic residues" evidence="1">
    <location>
        <begin position="8"/>
        <end position="17"/>
    </location>
</feature>
<dbReference type="OrthoDB" id="3291473at2"/>
<name>A0A4R2QY91_9PSEU</name>
<dbReference type="RefSeq" id="WP_132876919.1">
    <property type="nucleotide sequence ID" value="NZ_SLXQ01000003.1"/>
</dbReference>
<feature type="transmembrane region" description="Helical" evidence="2">
    <location>
        <begin position="43"/>
        <end position="64"/>
    </location>
</feature>
<keyword evidence="4" id="KW-1185">Reference proteome</keyword>
<evidence type="ECO:0000256" key="1">
    <source>
        <dbReference type="SAM" id="MobiDB-lite"/>
    </source>
</evidence>
<feature type="transmembrane region" description="Helical" evidence="2">
    <location>
        <begin position="70"/>
        <end position="93"/>
    </location>
</feature>
<gene>
    <name evidence="3" type="ORF">EV191_103190</name>
</gene>
<dbReference type="AlphaFoldDB" id="A0A4R2QY91"/>
<feature type="region of interest" description="Disordered" evidence="1">
    <location>
        <begin position="1"/>
        <end position="20"/>
    </location>
</feature>
<sequence>MSTPHDGLPQHEYRSGQRQEFQGANEMTIELVDAATGEVAKRILWRVLGGAVVIFLASVAAAFVAEDVPVLNMLTEGLVIAAPVAWVCLALLVPKTEALGDWQSSLADRAGSADTVFGVTYRSLLDHHAVPATVQARRVRTGPPVPGVHNVLYTRIGTYHVLILACAFGNDLYAGWTLWRRQVPLLVVARGLRTLLRADRQLGGLVEMAPVKALRAAVHDAVRQGIAVAAVEEVPMSQTFGHDVDTVDVRNLSVLTRKPRVGGPAHYPFRHTNG</sequence>
<evidence type="ECO:0000313" key="3">
    <source>
        <dbReference type="EMBL" id="TCP54149.1"/>
    </source>
</evidence>
<evidence type="ECO:0000256" key="2">
    <source>
        <dbReference type="SAM" id="Phobius"/>
    </source>
</evidence>
<dbReference type="EMBL" id="SLXQ01000003">
    <property type="protein sequence ID" value="TCP54149.1"/>
    <property type="molecule type" value="Genomic_DNA"/>
</dbReference>
<dbReference type="Proteomes" id="UP000294911">
    <property type="component" value="Unassembled WGS sequence"/>
</dbReference>
<protein>
    <submittedName>
        <fullName evidence="3">Uncharacterized protein</fullName>
    </submittedName>
</protein>
<proteinExistence type="predicted"/>
<keyword evidence="2" id="KW-0472">Membrane</keyword>
<evidence type="ECO:0000313" key="4">
    <source>
        <dbReference type="Proteomes" id="UP000294911"/>
    </source>
</evidence>